<organism evidence="1 2">
    <name type="scientific">Enhygromyxa salina</name>
    <dbReference type="NCBI Taxonomy" id="215803"/>
    <lineage>
        <taxon>Bacteria</taxon>
        <taxon>Pseudomonadati</taxon>
        <taxon>Myxococcota</taxon>
        <taxon>Polyangia</taxon>
        <taxon>Nannocystales</taxon>
        <taxon>Nannocystaceae</taxon>
        <taxon>Enhygromyxa</taxon>
    </lineage>
</organism>
<name>A0A2S9YXK8_9BACT</name>
<dbReference type="Proteomes" id="UP000238823">
    <property type="component" value="Unassembled WGS sequence"/>
</dbReference>
<proteinExistence type="predicted"/>
<dbReference type="EMBL" id="PVNL01000011">
    <property type="protein sequence ID" value="PRQ09835.1"/>
    <property type="molecule type" value="Genomic_DNA"/>
</dbReference>
<evidence type="ECO:0000313" key="1">
    <source>
        <dbReference type="EMBL" id="PRQ09835.1"/>
    </source>
</evidence>
<gene>
    <name evidence="1" type="ORF">ENSA7_03850</name>
</gene>
<accession>A0A2S9YXK8</accession>
<dbReference type="AlphaFoldDB" id="A0A2S9YXK8"/>
<evidence type="ECO:0000313" key="2">
    <source>
        <dbReference type="Proteomes" id="UP000238823"/>
    </source>
</evidence>
<protein>
    <submittedName>
        <fullName evidence="1">Uncharacterized protein</fullName>
    </submittedName>
</protein>
<reference evidence="1 2" key="1">
    <citation type="submission" date="2018-03" db="EMBL/GenBank/DDBJ databases">
        <title>Draft Genome Sequences of the Obligatory Marine Myxobacteria Enhygromyxa salina SWB007.</title>
        <authorList>
            <person name="Poehlein A."/>
            <person name="Moghaddam J.A."/>
            <person name="Harms H."/>
            <person name="Alanjari M."/>
            <person name="Koenig G.M."/>
            <person name="Daniel R."/>
            <person name="Schaeberle T.F."/>
        </authorList>
    </citation>
    <scope>NUCLEOTIDE SEQUENCE [LARGE SCALE GENOMIC DNA]</scope>
    <source>
        <strain evidence="1 2">SWB007</strain>
    </source>
</reference>
<sequence>MTQNHRVDVHLPCPPLAEWLPVRLSGLKVGAWAPSEAPRRVRSTLGQWPTLSEDDDPDAPKPAQLDALLFGVWLERPNPPEPCLAALRPGTLIIELAVPRRRIVRGLLGIEPRPLTRAAAGQARVLQWLARGYHQPEQWESVNPHGVIVTLARARHGA</sequence>
<comment type="caution">
    <text evidence="1">The sequence shown here is derived from an EMBL/GenBank/DDBJ whole genome shotgun (WGS) entry which is preliminary data.</text>
</comment>